<evidence type="ECO:0000313" key="2">
    <source>
        <dbReference type="Proteomes" id="UP000008281"/>
    </source>
</evidence>
<gene>
    <name evidence="1" type="ORF">CRE_16780</name>
</gene>
<protein>
    <submittedName>
        <fullName evidence="1">Uncharacterized protein</fullName>
    </submittedName>
</protein>
<dbReference type="AlphaFoldDB" id="E3MB11"/>
<name>E3MB11_CAERE</name>
<dbReference type="Proteomes" id="UP000008281">
    <property type="component" value="Unassembled WGS sequence"/>
</dbReference>
<accession>E3MB11</accession>
<dbReference type="STRING" id="31234.E3MB11"/>
<keyword evidence="2" id="KW-1185">Reference proteome</keyword>
<reference evidence="1" key="1">
    <citation type="submission" date="2007-07" db="EMBL/GenBank/DDBJ databases">
        <title>PCAP assembly of the Caenorhabditis remanei genome.</title>
        <authorList>
            <consortium name="The Caenorhabditis remanei Sequencing Consortium"/>
            <person name="Wilson R.K."/>
        </authorList>
    </citation>
    <scope>NUCLEOTIDE SEQUENCE [LARGE SCALE GENOMIC DNA]</scope>
    <source>
        <strain evidence="1">PB4641</strain>
    </source>
</reference>
<sequence>MIHPLTSHFYPPKKPKQSTFLKCSSMQSNRLSYISVKRSQVATHGTSFSIGYTGECTSIYKEISKPKKFSAEKPRMDNARQCHSAGVKLNINKELQDKLVFTDYDSSIKDKLTPYAPSTCLNMRLFRNCHPDNEKWNGPMSAAVGFELRK</sequence>
<dbReference type="OrthoDB" id="5865690at2759"/>
<dbReference type="eggNOG" id="ENOG502TITE">
    <property type="taxonomic scope" value="Eukaryota"/>
</dbReference>
<organism evidence="2">
    <name type="scientific">Caenorhabditis remanei</name>
    <name type="common">Caenorhabditis vulgaris</name>
    <dbReference type="NCBI Taxonomy" id="31234"/>
    <lineage>
        <taxon>Eukaryota</taxon>
        <taxon>Metazoa</taxon>
        <taxon>Ecdysozoa</taxon>
        <taxon>Nematoda</taxon>
        <taxon>Chromadorea</taxon>
        <taxon>Rhabditida</taxon>
        <taxon>Rhabditina</taxon>
        <taxon>Rhabditomorpha</taxon>
        <taxon>Rhabditoidea</taxon>
        <taxon>Rhabditidae</taxon>
        <taxon>Peloderinae</taxon>
        <taxon>Caenorhabditis</taxon>
    </lineage>
</organism>
<dbReference type="HOGENOM" id="CLU_1742272_0_0_1"/>
<dbReference type="InParanoid" id="E3MB11"/>
<evidence type="ECO:0000313" key="1">
    <source>
        <dbReference type="EMBL" id="EFO97408.1"/>
    </source>
</evidence>
<proteinExistence type="predicted"/>
<dbReference type="EMBL" id="DS268432">
    <property type="protein sequence ID" value="EFO97408.1"/>
    <property type="molecule type" value="Genomic_DNA"/>
</dbReference>